<protein>
    <recommendedName>
        <fullName evidence="3">Manganese containing catalase</fullName>
    </recommendedName>
</protein>
<name>A0A4R3L792_9BACL</name>
<gene>
    <name evidence="1" type="ORF">EDD58_103393</name>
</gene>
<comment type="caution">
    <text evidence="1">The sequence shown here is derived from an EMBL/GenBank/DDBJ whole genome shotgun (WGS) entry which is preliminary data.</text>
</comment>
<keyword evidence="2" id="KW-1185">Reference proteome</keyword>
<dbReference type="EMBL" id="SMAG01000003">
    <property type="protein sequence ID" value="TCS94968.1"/>
    <property type="molecule type" value="Genomic_DNA"/>
</dbReference>
<organism evidence="1 2">
    <name type="scientific">Hazenella coriacea</name>
    <dbReference type="NCBI Taxonomy" id="1179467"/>
    <lineage>
        <taxon>Bacteria</taxon>
        <taxon>Bacillati</taxon>
        <taxon>Bacillota</taxon>
        <taxon>Bacilli</taxon>
        <taxon>Bacillales</taxon>
        <taxon>Thermoactinomycetaceae</taxon>
        <taxon>Hazenella</taxon>
    </lineage>
</organism>
<dbReference type="AlphaFoldDB" id="A0A4R3L792"/>
<dbReference type="Proteomes" id="UP000294937">
    <property type="component" value="Unassembled WGS sequence"/>
</dbReference>
<proteinExistence type="predicted"/>
<evidence type="ECO:0008006" key="3">
    <source>
        <dbReference type="Google" id="ProtNLM"/>
    </source>
</evidence>
<accession>A0A4R3L792</accession>
<sequence>MRMNNYYLKTPKGRAADLMVQFAKEEQFKGDTGPEEIGKVIGEYMVLLD</sequence>
<reference evidence="1 2" key="1">
    <citation type="submission" date="2019-03" db="EMBL/GenBank/DDBJ databases">
        <title>Genomic Encyclopedia of Type Strains, Phase IV (KMG-IV): sequencing the most valuable type-strain genomes for metagenomic binning, comparative biology and taxonomic classification.</title>
        <authorList>
            <person name="Goeker M."/>
        </authorList>
    </citation>
    <scope>NUCLEOTIDE SEQUENCE [LARGE SCALE GENOMIC DNA]</scope>
    <source>
        <strain evidence="1 2">DSM 45707</strain>
    </source>
</reference>
<evidence type="ECO:0000313" key="1">
    <source>
        <dbReference type="EMBL" id="TCS94968.1"/>
    </source>
</evidence>
<evidence type="ECO:0000313" key="2">
    <source>
        <dbReference type="Proteomes" id="UP000294937"/>
    </source>
</evidence>